<feature type="domain" description="Glycosyl transferase family 1" evidence="3">
    <location>
        <begin position="193"/>
        <end position="339"/>
    </location>
</feature>
<organism evidence="5 6">
    <name type="scientific">Microcystis aeruginosa NIES-2519</name>
    <dbReference type="NCBI Taxonomy" id="2303981"/>
    <lineage>
        <taxon>Bacteria</taxon>
        <taxon>Bacillati</taxon>
        <taxon>Cyanobacteriota</taxon>
        <taxon>Cyanophyceae</taxon>
        <taxon>Oscillatoriophycideae</taxon>
        <taxon>Chroococcales</taxon>
        <taxon>Microcystaceae</taxon>
        <taxon>Microcystis</taxon>
    </lineage>
</organism>
<dbReference type="AlphaFoldDB" id="A0A5A5R6A9"/>
<dbReference type="EMBL" id="BHVO01000078">
    <property type="protein sequence ID" value="GCA72004.1"/>
    <property type="molecule type" value="Genomic_DNA"/>
</dbReference>
<feature type="coiled-coil region" evidence="2">
    <location>
        <begin position="312"/>
        <end position="339"/>
    </location>
</feature>
<dbReference type="PANTHER" id="PTHR46401:SF2">
    <property type="entry name" value="GLYCOSYLTRANSFERASE WBBK-RELATED"/>
    <property type="match status" value="1"/>
</dbReference>
<dbReference type="Proteomes" id="UP000323569">
    <property type="component" value="Unassembled WGS sequence"/>
</dbReference>
<evidence type="ECO:0000256" key="2">
    <source>
        <dbReference type="SAM" id="Coils"/>
    </source>
</evidence>
<evidence type="ECO:0008006" key="7">
    <source>
        <dbReference type="Google" id="ProtNLM"/>
    </source>
</evidence>
<sequence>MLKKLSILGTRGIPAQYGGFETFAERLALYLASRGWQVSVYCESEDKAGKEYWQKIELVHVSVPARTPLMSILFDWKSTQQAAREQGLILVLGYNTAIFSLWYRLKGKINLMNMDGLEWKRQKWKLWQKAWLYINEKMGCWLANHVIADHPVMQDHLSQLISPHKITMIPYGTEPILSANTELLKPYQLLPNQYALIVARPEPENSILEIVAAFSQKKRGYKLVVLGRYLPEDFSYHKKVLETASEEILFLGSIYNQPTLQSLRFYTRLYIHGHQVGGTNPSLVEALSASSPVLAHENPFNCWVAGKNAHYFKNEEDCADQLEQLLNNEEELQKMKQASWERYQAAFANQLDLQAYENLLLSFLSTNSKPSNQANRD</sequence>
<protein>
    <recommendedName>
        <fullName evidence="7">DUF1972 domain-containing protein</fullName>
    </recommendedName>
</protein>
<feature type="domain" description="DUF1972" evidence="4">
    <location>
        <begin position="3"/>
        <end position="174"/>
    </location>
</feature>
<dbReference type="RefSeq" id="WP_149979537.1">
    <property type="nucleotide sequence ID" value="NZ_BHVO01000078.1"/>
</dbReference>
<evidence type="ECO:0000259" key="3">
    <source>
        <dbReference type="Pfam" id="PF00534"/>
    </source>
</evidence>
<evidence type="ECO:0000313" key="6">
    <source>
        <dbReference type="Proteomes" id="UP000323569"/>
    </source>
</evidence>
<keyword evidence="2" id="KW-0175">Coiled coil</keyword>
<evidence type="ECO:0000313" key="5">
    <source>
        <dbReference type="EMBL" id="GCA72004.1"/>
    </source>
</evidence>
<evidence type="ECO:0000256" key="1">
    <source>
        <dbReference type="ARBA" id="ARBA00022679"/>
    </source>
</evidence>
<name>A0A5A5R6A9_MICAE</name>
<dbReference type="Pfam" id="PF09314">
    <property type="entry name" value="DUF1972"/>
    <property type="match status" value="1"/>
</dbReference>
<dbReference type="PANTHER" id="PTHR46401">
    <property type="entry name" value="GLYCOSYLTRANSFERASE WBBK-RELATED"/>
    <property type="match status" value="1"/>
</dbReference>
<dbReference type="InterPro" id="IPR015393">
    <property type="entry name" value="DUF1972"/>
</dbReference>
<evidence type="ECO:0000259" key="4">
    <source>
        <dbReference type="Pfam" id="PF09314"/>
    </source>
</evidence>
<dbReference type="SUPFAM" id="SSF53756">
    <property type="entry name" value="UDP-Glycosyltransferase/glycogen phosphorylase"/>
    <property type="match status" value="1"/>
</dbReference>
<dbReference type="GO" id="GO:0016757">
    <property type="term" value="F:glycosyltransferase activity"/>
    <property type="evidence" value="ECO:0007669"/>
    <property type="project" value="InterPro"/>
</dbReference>
<keyword evidence="1" id="KW-0808">Transferase</keyword>
<dbReference type="Pfam" id="PF00534">
    <property type="entry name" value="Glycos_transf_1"/>
    <property type="match status" value="1"/>
</dbReference>
<accession>A0A5A5R6A9</accession>
<proteinExistence type="predicted"/>
<gene>
    <name evidence="5" type="ORF">MiYa_03551</name>
</gene>
<reference evidence="5 6" key="1">
    <citation type="submission" date="2018-09" db="EMBL/GenBank/DDBJ databases">
        <title>Evolutionary history of phycoerythrin pigmentation in the water bloom-forming cyanobacterium Microcystis aeruginosa.</title>
        <authorList>
            <person name="Tanabe Y."/>
            <person name="Tanabe Y."/>
            <person name="Yamaguchi H."/>
        </authorList>
    </citation>
    <scope>NUCLEOTIDE SEQUENCE [LARGE SCALE GENOMIC DNA]</scope>
    <source>
        <strain evidence="5 6">NIES-2519</strain>
    </source>
</reference>
<dbReference type="Gene3D" id="3.40.50.2000">
    <property type="entry name" value="Glycogen Phosphorylase B"/>
    <property type="match status" value="2"/>
</dbReference>
<comment type="caution">
    <text evidence="5">The sequence shown here is derived from an EMBL/GenBank/DDBJ whole genome shotgun (WGS) entry which is preliminary data.</text>
</comment>
<dbReference type="InterPro" id="IPR001296">
    <property type="entry name" value="Glyco_trans_1"/>
</dbReference>